<dbReference type="EMBL" id="BARV01044370">
    <property type="protein sequence ID" value="GAI71181.1"/>
    <property type="molecule type" value="Genomic_DNA"/>
</dbReference>
<dbReference type="SUPFAM" id="SSF53850">
    <property type="entry name" value="Periplasmic binding protein-like II"/>
    <property type="match status" value="1"/>
</dbReference>
<feature type="non-terminal residue" evidence="2">
    <location>
        <position position="1"/>
    </location>
</feature>
<dbReference type="Pfam" id="PF00496">
    <property type="entry name" value="SBP_bac_5"/>
    <property type="match status" value="1"/>
</dbReference>
<dbReference type="InterPro" id="IPR000914">
    <property type="entry name" value="SBP_5_dom"/>
</dbReference>
<organism evidence="2">
    <name type="scientific">marine sediment metagenome</name>
    <dbReference type="NCBI Taxonomy" id="412755"/>
    <lineage>
        <taxon>unclassified sequences</taxon>
        <taxon>metagenomes</taxon>
        <taxon>ecological metagenomes</taxon>
    </lineage>
</organism>
<dbReference type="AlphaFoldDB" id="X1RW70"/>
<proteinExistence type="predicted"/>
<reference evidence="2" key="1">
    <citation type="journal article" date="2014" name="Front. Microbiol.">
        <title>High frequency of phylogenetically diverse reductive dehalogenase-homologous genes in deep subseafloor sedimentary metagenomes.</title>
        <authorList>
            <person name="Kawai M."/>
            <person name="Futagami T."/>
            <person name="Toyoda A."/>
            <person name="Takaki Y."/>
            <person name="Nishi S."/>
            <person name="Hori S."/>
            <person name="Arai W."/>
            <person name="Tsubouchi T."/>
            <person name="Morono Y."/>
            <person name="Uchiyama I."/>
            <person name="Ito T."/>
            <person name="Fujiyama A."/>
            <person name="Inagaki F."/>
            <person name="Takami H."/>
        </authorList>
    </citation>
    <scope>NUCLEOTIDE SEQUENCE</scope>
    <source>
        <strain evidence="2">Expedition CK06-06</strain>
    </source>
</reference>
<dbReference type="Gene3D" id="3.40.190.10">
    <property type="entry name" value="Periplasmic binding protein-like II"/>
    <property type="match status" value="1"/>
</dbReference>
<feature type="non-terminal residue" evidence="2">
    <location>
        <position position="86"/>
    </location>
</feature>
<evidence type="ECO:0000259" key="1">
    <source>
        <dbReference type="Pfam" id="PF00496"/>
    </source>
</evidence>
<sequence>NKPPVNGRELTADDIVFSYERHKQSRSVWPCYWAPFVQSITATDRYTVVFKLKESYALAVQDIIFGGTAVHPPEPIQTYGDLKDWR</sequence>
<accession>X1RW70</accession>
<comment type="caution">
    <text evidence="2">The sequence shown here is derived from an EMBL/GenBank/DDBJ whole genome shotgun (WGS) entry which is preliminary data.</text>
</comment>
<gene>
    <name evidence="2" type="ORF">S06H3_65706</name>
</gene>
<feature type="domain" description="Solute-binding protein family 5" evidence="1">
    <location>
        <begin position="6"/>
        <end position="62"/>
    </location>
</feature>
<evidence type="ECO:0000313" key="2">
    <source>
        <dbReference type="EMBL" id="GAI71181.1"/>
    </source>
</evidence>
<name>X1RW70_9ZZZZ</name>
<protein>
    <recommendedName>
        <fullName evidence="1">Solute-binding protein family 5 domain-containing protein</fullName>
    </recommendedName>
</protein>